<organism evidence="3 4">
    <name type="scientific">Noviluteimonas caseinilytica</name>
    <dbReference type="NCBI Taxonomy" id="2675101"/>
    <lineage>
        <taxon>Bacteria</taxon>
        <taxon>Pseudomonadati</taxon>
        <taxon>Pseudomonadota</taxon>
        <taxon>Gammaproteobacteria</taxon>
        <taxon>Lysobacterales</taxon>
        <taxon>Lysobacteraceae</taxon>
        <taxon>Noviluteimonas</taxon>
    </lineage>
</organism>
<evidence type="ECO:0000313" key="3">
    <source>
        <dbReference type="EMBL" id="BCT92435.1"/>
    </source>
</evidence>
<dbReference type="InterPro" id="IPR001853">
    <property type="entry name" value="DSBA-like_thioredoxin_dom"/>
</dbReference>
<proteinExistence type="inferred from homology"/>
<gene>
    <name evidence="3" type="ORF">LYSCAS_14590</name>
</gene>
<evidence type="ECO:0000259" key="2">
    <source>
        <dbReference type="Pfam" id="PF01323"/>
    </source>
</evidence>
<dbReference type="SUPFAM" id="SSF52833">
    <property type="entry name" value="Thioredoxin-like"/>
    <property type="match status" value="1"/>
</dbReference>
<dbReference type="Gene3D" id="3.40.30.10">
    <property type="entry name" value="Glutaredoxin"/>
    <property type="match status" value="1"/>
</dbReference>
<evidence type="ECO:0000256" key="1">
    <source>
        <dbReference type="PIRNR" id="PIRNR006386"/>
    </source>
</evidence>
<dbReference type="GO" id="GO:0016853">
    <property type="term" value="F:isomerase activity"/>
    <property type="evidence" value="ECO:0007669"/>
    <property type="project" value="UniProtKB-KW"/>
</dbReference>
<name>A0ABM7Q563_9GAMM</name>
<protein>
    <recommendedName>
        <fullName evidence="1">2-hydroxychromene-2-carboxylate isomerase</fullName>
        <ecNumber evidence="1">5.99.1.4</ecNumber>
    </recommendedName>
</protein>
<keyword evidence="4" id="KW-1185">Reference proteome</keyword>
<accession>A0ABM7Q563</accession>
<comment type="catalytic activity">
    <reaction evidence="1">
        <text>2-hydroxychromene-2-carboxylate = (3E)-4-(2-hydroxyphenyl)-2-oxobut-3-enoate</text>
        <dbReference type="Rhea" id="RHEA:27401"/>
        <dbReference type="ChEBI" id="CHEBI:59350"/>
        <dbReference type="ChEBI" id="CHEBI:59353"/>
        <dbReference type="EC" id="5.99.1.4"/>
    </reaction>
</comment>
<dbReference type="PANTHER" id="PTHR42943:SF2">
    <property type="entry name" value="GLUTATHIONE S-TRANSFERASE KAPPA 1"/>
    <property type="match status" value="1"/>
</dbReference>
<evidence type="ECO:0000313" key="4">
    <source>
        <dbReference type="Proteomes" id="UP000681317"/>
    </source>
</evidence>
<dbReference type="EC" id="5.99.1.4" evidence="1"/>
<dbReference type="PIRSF" id="PIRSF006386">
    <property type="entry name" value="HCCAis_GSTk"/>
    <property type="match status" value="1"/>
</dbReference>
<reference evidence="3 4" key="1">
    <citation type="submission" date="2021-03" db="EMBL/GenBank/DDBJ databases">
        <title>Complete Genome Sequences of Two Lysobacter Strains Isolated from Sea Water (Lysobacter caseinilyticus) and Soil (Lysobacter helvus) in South Korea.</title>
        <authorList>
            <person name="Watanabe Y."/>
            <person name="Arakawa K."/>
        </authorList>
    </citation>
    <scope>NUCLEOTIDE SEQUENCE [LARGE SCALE GENOMIC DNA]</scope>
    <source>
        <strain evidence="3 4">KVB24</strain>
    </source>
</reference>
<dbReference type="RefSeq" id="WP_213437201.1">
    <property type="nucleotide sequence ID" value="NZ_AP024545.1"/>
</dbReference>
<dbReference type="Proteomes" id="UP000681317">
    <property type="component" value="Chromosome"/>
</dbReference>
<keyword evidence="1 3" id="KW-0413">Isomerase</keyword>
<dbReference type="CDD" id="cd03022">
    <property type="entry name" value="DsbA_HCCA_Iso"/>
    <property type="match status" value="1"/>
</dbReference>
<dbReference type="InterPro" id="IPR036249">
    <property type="entry name" value="Thioredoxin-like_sf"/>
</dbReference>
<feature type="domain" description="DSBA-like thioredoxin" evidence="2">
    <location>
        <begin position="9"/>
        <end position="186"/>
    </location>
</feature>
<comment type="similarity">
    <text evidence="1">Belongs to the GST superfamily. NadH family.</text>
</comment>
<dbReference type="InterPro" id="IPR044087">
    <property type="entry name" value="NahD-like"/>
</dbReference>
<dbReference type="EMBL" id="AP024545">
    <property type="protein sequence ID" value="BCT92435.1"/>
    <property type="molecule type" value="Genomic_DNA"/>
</dbReference>
<dbReference type="Pfam" id="PF01323">
    <property type="entry name" value="DSBA"/>
    <property type="match status" value="1"/>
</dbReference>
<dbReference type="PANTHER" id="PTHR42943">
    <property type="entry name" value="GLUTATHIONE S-TRANSFERASE KAPPA"/>
    <property type="match status" value="1"/>
</dbReference>
<dbReference type="InterPro" id="IPR014440">
    <property type="entry name" value="HCCAis_GSTk"/>
</dbReference>
<sequence>MDARTPLRWYFDFLSPFSYLHWQKVKALRATHAIEPVPVLFGVILDAHGQKGPAEIPGKREFTYRHVLWQARQEGVPLVFPPRHPFNPLGALRACIAAGSTFEAVDAIFDWIWRDGRAVDSPEAIAPLLARLGVDADALGSAPVKEALRANTEAAVAAGVFGVPTLQVGGQLFWGNDAHPFALAALQDAGVLDDPEMQRVSALPVGISRRP</sequence>
<dbReference type="InterPro" id="IPR051924">
    <property type="entry name" value="GST_Kappa/NadH"/>
</dbReference>